<evidence type="ECO:0000313" key="9">
    <source>
        <dbReference type="EMBL" id="CAB5047175.1"/>
    </source>
</evidence>
<proteinExistence type="predicted"/>
<dbReference type="Pfam" id="PF00392">
    <property type="entry name" value="GntR"/>
    <property type="match status" value="1"/>
</dbReference>
<dbReference type="Gene3D" id="1.10.10.10">
    <property type="entry name" value="Winged helix-like DNA-binding domain superfamily/Winged helix DNA-binding domain"/>
    <property type="match status" value="1"/>
</dbReference>
<dbReference type="PANTHER" id="PTHR43537:SF5">
    <property type="entry name" value="UXU OPERON TRANSCRIPTIONAL REGULATOR"/>
    <property type="match status" value="1"/>
</dbReference>
<keyword evidence="3" id="KW-0804">Transcription</keyword>
<dbReference type="Pfam" id="PF07729">
    <property type="entry name" value="FCD"/>
    <property type="match status" value="1"/>
</dbReference>
<dbReference type="SUPFAM" id="SSF46785">
    <property type="entry name" value="Winged helix' DNA-binding domain"/>
    <property type="match status" value="1"/>
</dbReference>
<evidence type="ECO:0000313" key="6">
    <source>
        <dbReference type="EMBL" id="CAB4774067.1"/>
    </source>
</evidence>
<dbReference type="InterPro" id="IPR036388">
    <property type="entry name" value="WH-like_DNA-bd_sf"/>
</dbReference>
<dbReference type="AlphaFoldDB" id="A0A6J6VU32"/>
<dbReference type="SMART" id="SM00895">
    <property type="entry name" value="FCD"/>
    <property type="match status" value="1"/>
</dbReference>
<dbReference type="EMBL" id="CAFBMD010000018">
    <property type="protein sequence ID" value="CAB4891669.1"/>
    <property type="molecule type" value="Genomic_DNA"/>
</dbReference>
<dbReference type="InterPro" id="IPR036390">
    <property type="entry name" value="WH_DNA-bd_sf"/>
</dbReference>
<reference evidence="6" key="1">
    <citation type="submission" date="2020-05" db="EMBL/GenBank/DDBJ databases">
        <authorList>
            <person name="Chiriac C."/>
            <person name="Salcher M."/>
            <person name="Ghai R."/>
            <person name="Kavagutti S V."/>
        </authorList>
    </citation>
    <scope>NUCLEOTIDE SEQUENCE</scope>
</reference>
<evidence type="ECO:0000313" key="5">
    <source>
        <dbReference type="EMBL" id="CAB4707482.1"/>
    </source>
</evidence>
<dbReference type="InterPro" id="IPR000524">
    <property type="entry name" value="Tscrpt_reg_HTH_GntR"/>
</dbReference>
<dbReference type="PROSITE" id="PS50949">
    <property type="entry name" value="HTH_GNTR"/>
    <property type="match status" value="1"/>
</dbReference>
<feature type="domain" description="HTH gntR-type" evidence="4">
    <location>
        <begin position="22"/>
        <end position="89"/>
    </location>
</feature>
<evidence type="ECO:0000313" key="8">
    <source>
        <dbReference type="EMBL" id="CAB5038408.1"/>
    </source>
</evidence>
<keyword evidence="2" id="KW-0238">DNA-binding</keyword>
<dbReference type="GO" id="GO:0003677">
    <property type="term" value="F:DNA binding"/>
    <property type="evidence" value="ECO:0007669"/>
    <property type="project" value="UniProtKB-KW"/>
</dbReference>
<dbReference type="SUPFAM" id="SSF48008">
    <property type="entry name" value="GntR ligand-binding domain-like"/>
    <property type="match status" value="1"/>
</dbReference>
<dbReference type="SMART" id="SM00345">
    <property type="entry name" value="HTH_GNTR"/>
    <property type="match status" value="1"/>
</dbReference>
<protein>
    <submittedName>
        <fullName evidence="6">Unannotated protein</fullName>
    </submittedName>
</protein>
<organism evidence="6">
    <name type="scientific">freshwater metagenome</name>
    <dbReference type="NCBI Taxonomy" id="449393"/>
    <lineage>
        <taxon>unclassified sequences</taxon>
        <taxon>metagenomes</taxon>
        <taxon>ecological metagenomes</taxon>
    </lineage>
</organism>
<dbReference type="GO" id="GO:0003700">
    <property type="term" value="F:DNA-binding transcription factor activity"/>
    <property type="evidence" value="ECO:0007669"/>
    <property type="project" value="InterPro"/>
</dbReference>
<sequence>MSLSLADFGDQILVSPGREGAESLADQAYFAIRELIVTLELAPSSVISEAALMERLSMGRTPIREAMRTLAHEHLIDVYPRRGAFVAGIDTRDLRALSEIRALLEPEAARYAAERSTESDRAQTNALLAELTHLSGKPNHRNLIQLDQRIHHHIYASAHNDFLAQMCERQYMHALRIWFLALDRVENLAEAVLEHQALLEAIRDGDANRAAKEMSTHINGFEASLRKVI</sequence>
<name>A0A6J6VU32_9ZZZZ</name>
<dbReference type="PANTHER" id="PTHR43537">
    <property type="entry name" value="TRANSCRIPTIONAL REGULATOR, GNTR FAMILY"/>
    <property type="match status" value="1"/>
</dbReference>
<evidence type="ECO:0000259" key="4">
    <source>
        <dbReference type="PROSITE" id="PS50949"/>
    </source>
</evidence>
<dbReference type="CDD" id="cd07377">
    <property type="entry name" value="WHTH_GntR"/>
    <property type="match status" value="1"/>
</dbReference>
<dbReference type="InterPro" id="IPR011711">
    <property type="entry name" value="GntR_C"/>
</dbReference>
<evidence type="ECO:0000256" key="2">
    <source>
        <dbReference type="ARBA" id="ARBA00023125"/>
    </source>
</evidence>
<dbReference type="EMBL" id="CAFBQF010000017">
    <property type="protein sequence ID" value="CAB5047175.1"/>
    <property type="molecule type" value="Genomic_DNA"/>
</dbReference>
<evidence type="ECO:0000256" key="1">
    <source>
        <dbReference type="ARBA" id="ARBA00023015"/>
    </source>
</evidence>
<dbReference type="EMBL" id="CAFBQA010000037">
    <property type="protein sequence ID" value="CAB5038408.1"/>
    <property type="molecule type" value="Genomic_DNA"/>
</dbReference>
<keyword evidence="1" id="KW-0805">Transcription regulation</keyword>
<evidence type="ECO:0000256" key="3">
    <source>
        <dbReference type="ARBA" id="ARBA00023163"/>
    </source>
</evidence>
<evidence type="ECO:0000313" key="7">
    <source>
        <dbReference type="EMBL" id="CAB4891669.1"/>
    </source>
</evidence>
<gene>
    <name evidence="5" type="ORF">UFOPK2593_00970</name>
    <name evidence="6" type="ORF">UFOPK2894_00754</name>
    <name evidence="7" type="ORF">UFOPK3492_00402</name>
    <name evidence="8" type="ORF">UFOPK4234_00796</name>
    <name evidence="9" type="ORF">UFOPK4295_00491</name>
</gene>
<dbReference type="EMBL" id="CAEZXW010000061">
    <property type="protein sequence ID" value="CAB4707482.1"/>
    <property type="molecule type" value="Genomic_DNA"/>
</dbReference>
<dbReference type="InterPro" id="IPR008920">
    <property type="entry name" value="TF_FadR/GntR_C"/>
</dbReference>
<dbReference type="Gene3D" id="1.20.120.530">
    <property type="entry name" value="GntR ligand-binding domain-like"/>
    <property type="match status" value="1"/>
</dbReference>
<dbReference type="EMBL" id="CAEZZQ010000038">
    <property type="protein sequence ID" value="CAB4774067.1"/>
    <property type="molecule type" value="Genomic_DNA"/>
</dbReference>
<accession>A0A6J6VU32</accession>